<proteinExistence type="predicted"/>
<feature type="domain" description="Reverse transcriptase zinc-binding" evidence="1">
    <location>
        <begin position="62"/>
        <end position="146"/>
    </location>
</feature>
<organism evidence="2 3">
    <name type="scientific">Brassica carinata</name>
    <name type="common">Ethiopian mustard</name>
    <name type="synonym">Abyssinian cabbage</name>
    <dbReference type="NCBI Taxonomy" id="52824"/>
    <lineage>
        <taxon>Eukaryota</taxon>
        <taxon>Viridiplantae</taxon>
        <taxon>Streptophyta</taxon>
        <taxon>Embryophyta</taxon>
        <taxon>Tracheophyta</taxon>
        <taxon>Spermatophyta</taxon>
        <taxon>Magnoliopsida</taxon>
        <taxon>eudicotyledons</taxon>
        <taxon>Gunneridae</taxon>
        <taxon>Pentapetalae</taxon>
        <taxon>rosids</taxon>
        <taxon>malvids</taxon>
        <taxon>Brassicales</taxon>
        <taxon>Brassicaceae</taxon>
        <taxon>Brassiceae</taxon>
        <taxon>Brassica</taxon>
    </lineage>
</organism>
<dbReference type="OrthoDB" id="1749560at2759"/>
<evidence type="ECO:0000313" key="3">
    <source>
        <dbReference type="Proteomes" id="UP000886595"/>
    </source>
</evidence>
<reference evidence="2 3" key="1">
    <citation type="submission" date="2020-02" db="EMBL/GenBank/DDBJ databases">
        <authorList>
            <person name="Ma Q."/>
            <person name="Huang Y."/>
            <person name="Song X."/>
            <person name="Pei D."/>
        </authorList>
    </citation>
    <scope>NUCLEOTIDE SEQUENCE [LARGE SCALE GENOMIC DNA]</scope>
    <source>
        <strain evidence="2">Sxm20200214</strain>
        <tissue evidence="2">Leaf</tissue>
    </source>
</reference>
<keyword evidence="3" id="KW-1185">Reference proteome</keyword>
<dbReference type="PANTHER" id="PTHR33116">
    <property type="entry name" value="REVERSE TRANSCRIPTASE ZINC-BINDING DOMAIN-CONTAINING PROTEIN-RELATED-RELATED"/>
    <property type="match status" value="1"/>
</dbReference>
<dbReference type="EMBL" id="JAAMPC010000015">
    <property type="protein sequence ID" value="KAG2260728.1"/>
    <property type="molecule type" value="Genomic_DNA"/>
</dbReference>
<accession>A0A8X7Q0N9</accession>
<protein>
    <recommendedName>
        <fullName evidence="1">Reverse transcriptase zinc-binding domain-containing protein</fullName>
    </recommendedName>
</protein>
<dbReference type="AlphaFoldDB" id="A0A8X7Q0N9"/>
<dbReference type="Pfam" id="PF13966">
    <property type="entry name" value="zf-RVT"/>
    <property type="match status" value="1"/>
</dbReference>
<dbReference type="Proteomes" id="UP000886595">
    <property type="component" value="Unassembled WGS sequence"/>
</dbReference>
<evidence type="ECO:0000259" key="1">
    <source>
        <dbReference type="Pfam" id="PF13966"/>
    </source>
</evidence>
<evidence type="ECO:0000313" key="2">
    <source>
        <dbReference type="EMBL" id="KAG2260728.1"/>
    </source>
</evidence>
<gene>
    <name evidence="2" type="ORF">Bca52824_080022</name>
</gene>
<dbReference type="InterPro" id="IPR026960">
    <property type="entry name" value="RVT-Znf"/>
</dbReference>
<name>A0A8X7Q0N9_BRACI</name>
<sequence length="258" mass="29521">MGSFMATVSETISGDSWSLPRGRHRIIQLIRACLPPTPPVLLASETDKFLWRNSPDTEPGQFVASRTWETLNPAPPPVTWHKSIWFKSRIPKHAFLAWVTILNRLPTRDRLLQWGSNVSASCLLCDVADESRDHLFFSCSFSHEIWNAFFSHSTFNPPTLFEAVISWLSSSSSNRKVKAICNLLVQALVYAIWKERNLRLHTSKTRPPHIIIKEVKGLIKAKLIGLDRAALKQVSQRPHQLSSTPESYLQLWFRHFDV</sequence>
<comment type="caution">
    <text evidence="2">The sequence shown here is derived from an EMBL/GenBank/DDBJ whole genome shotgun (WGS) entry which is preliminary data.</text>
</comment>
<dbReference type="PANTHER" id="PTHR33116:SF84">
    <property type="entry name" value="RNA-DIRECTED DNA POLYMERASE"/>
    <property type="match status" value="1"/>
</dbReference>